<organism evidence="1 2">
    <name type="scientific">Anaeramoeba flamelloides</name>
    <dbReference type="NCBI Taxonomy" id="1746091"/>
    <lineage>
        <taxon>Eukaryota</taxon>
        <taxon>Metamonada</taxon>
        <taxon>Anaeramoebidae</taxon>
        <taxon>Anaeramoeba</taxon>
    </lineage>
</organism>
<name>A0ABQ8XAR0_9EUKA</name>
<gene>
    <name evidence="1" type="ORF">M0813_07371</name>
</gene>
<sequence>MSDIEDNQEEFDVLCESIQTGITKLENRKDDFDEIGYEISDQLKRAKEVLRSYKAELPEFSGRMRGEYELE</sequence>
<comment type="caution">
    <text evidence="1">The sequence shown here is derived from an EMBL/GenBank/DDBJ whole genome shotgun (WGS) entry which is preliminary data.</text>
</comment>
<reference evidence="1" key="1">
    <citation type="submission" date="2022-08" db="EMBL/GenBank/DDBJ databases">
        <title>Novel sulfate-reducing endosymbionts in the free-living metamonad Anaeramoeba.</title>
        <authorList>
            <person name="Jerlstrom-Hultqvist J."/>
            <person name="Cepicka I."/>
            <person name="Gallot-Lavallee L."/>
            <person name="Salas-Leiva D."/>
            <person name="Curtis B.A."/>
            <person name="Zahonova K."/>
            <person name="Pipaliya S."/>
            <person name="Dacks J."/>
            <person name="Roger A.J."/>
        </authorList>
    </citation>
    <scope>NUCLEOTIDE SEQUENCE</scope>
    <source>
        <strain evidence="1">Schooner1</strain>
    </source>
</reference>
<dbReference type="EMBL" id="JAOAOG010000317">
    <property type="protein sequence ID" value="KAJ6229783.1"/>
    <property type="molecule type" value="Genomic_DNA"/>
</dbReference>
<protein>
    <submittedName>
        <fullName evidence="1">Uncharacterized protein</fullName>
    </submittedName>
</protein>
<evidence type="ECO:0000313" key="2">
    <source>
        <dbReference type="Proteomes" id="UP001150062"/>
    </source>
</evidence>
<dbReference type="Proteomes" id="UP001150062">
    <property type="component" value="Unassembled WGS sequence"/>
</dbReference>
<accession>A0ABQ8XAR0</accession>
<proteinExistence type="predicted"/>
<keyword evidence="2" id="KW-1185">Reference proteome</keyword>
<evidence type="ECO:0000313" key="1">
    <source>
        <dbReference type="EMBL" id="KAJ6229783.1"/>
    </source>
</evidence>